<accession>A0A6J6ALE8</accession>
<evidence type="ECO:0000259" key="3">
    <source>
        <dbReference type="Pfam" id="PF01408"/>
    </source>
</evidence>
<dbReference type="Gene3D" id="3.30.360.10">
    <property type="entry name" value="Dihydrodipicolinate Reductase, domain 2"/>
    <property type="match status" value="1"/>
</dbReference>
<organism evidence="5">
    <name type="scientific">freshwater metagenome</name>
    <dbReference type="NCBI Taxonomy" id="449393"/>
    <lineage>
        <taxon>unclassified sequences</taxon>
        <taxon>metagenomes</taxon>
        <taxon>ecological metagenomes</taxon>
    </lineage>
</organism>
<dbReference type="EMBL" id="CAEUNI010000036">
    <property type="protein sequence ID" value="CAB4371335.1"/>
    <property type="molecule type" value="Genomic_DNA"/>
</dbReference>
<name>A0A6J6ALE8_9ZZZZ</name>
<dbReference type="SUPFAM" id="SSF55347">
    <property type="entry name" value="Glyceraldehyde-3-phosphate dehydrogenase-like, C-terminal domain"/>
    <property type="match status" value="1"/>
</dbReference>
<comment type="similarity">
    <text evidence="1">Belongs to the Gfo/Idh/MocA family.</text>
</comment>
<dbReference type="PANTHER" id="PTHR43708:SF5">
    <property type="entry name" value="CONSERVED EXPRESSED OXIDOREDUCTASE (EUROFUNG)-RELATED"/>
    <property type="match status" value="1"/>
</dbReference>
<dbReference type="InterPro" id="IPR000683">
    <property type="entry name" value="Gfo/Idh/MocA-like_OxRdtase_N"/>
</dbReference>
<feature type="domain" description="Gfo/Idh/MocA-like oxidoreductase N-terminal" evidence="3">
    <location>
        <begin position="13"/>
        <end position="129"/>
    </location>
</feature>
<protein>
    <submittedName>
        <fullName evidence="5">Unannotated protein</fullName>
    </submittedName>
</protein>
<dbReference type="InterPro" id="IPR036291">
    <property type="entry name" value="NAD(P)-bd_dom_sf"/>
</dbReference>
<dbReference type="PANTHER" id="PTHR43708">
    <property type="entry name" value="CONSERVED EXPRESSED OXIDOREDUCTASE (EUROFUNG)"/>
    <property type="match status" value="1"/>
</dbReference>
<dbReference type="Gene3D" id="3.40.50.720">
    <property type="entry name" value="NAD(P)-binding Rossmann-like Domain"/>
    <property type="match status" value="1"/>
</dbReference>
<dbReference type="SUPFAM" id="SSF51735">
    <property type="entry name" value="NAD(P)-binding Rossmann-fold domains"/>
    <property type="match status" value="1"/>
</dbReference>
<dbReference type="Pfam" id="PF22725">
    <property type="entry name" value="GFO_IDH_MocA_C3"/>
    <property type="match status" value="1"/>
</dbReference>
<dbReference type="InterPro" id="IPR051317">
    <property type="entry name" value="Gfo/Idh/MocA_oxidoreduct"/>
</dbReference>
<dbReference type="GO" id="GO:0000166">
    <property type="term" value="F:nucleotide binding"/>
    <property type="evidence" value="ECO:0007669"/>
    <property type="project" value="InterPro"/>
</dbReference>
<dbReference type="Pfam" id="PF01408">
    <property type="entry name" value="GFO_IDH_MocA"/>
    <property type="match status" value="1"/>
</dbReference>
<evidence type="ECO:0000256" key="2">
    <source>
        <dbReference type="ARBA" id="ARBA00023002"/>
    </source>
</evidence>
<dbReference type="GO" id="GO:0016491">
    <property type="term" value="F:oxidoreductase activity"/>
    <property type="evidence" value="ECO:0007669"/>
    <property type="project" value="UniProtKB-KW"/>
</dbReference>
<reference evidence="5" key="1">
    <citation type="submission" date="2020-05" db="EMBL/GenBank/DDBJ databases">
        <authorList>
            <person name="Chiriac C."/>
            <person name="Salcher M."/>
            <person name="Ghai R."/>
            <person name="Kavagutti S V."/>
        </authorList>
    </citation>
    <scope>NUCLEOTIDE SEQUENCE</scope>
</reference>
<feature type="domain" description="GFO/IDH/MocA-like oxidoreductase" evidence="4">
    <location>
        <begin position="140"/>
        <end position="258"/>
    </location>
</feature>
<keyword evidence="2" id="KW-0560">Oxidoreductase</keyword>
<dbReference type="AlphaFoldDB" id="A0A6J6ALE8"/>
<evidence type="ECO:0000259" key="4">
    <source>
        <dbReference type="Pfam" id="PF22725"/>
    </source>
</evidence>
<sequence length="348" mass="37855">MAFKAKEVGLMNLRVGIAGYGLAGRSFHAPMLSATNFEVCAILTNNDVRKRHAKEDYPQAKIVASIQELCDQGIDLVVIASGNQVHASQAFTVINAGIALVVDKPMGRNLSETQEILDAANSANVAITTYFNRKWDSDTLTLKRVIRDGHIGNVLRMDSRFERFRPALNPQSWRENNSVADGGGILLDLQPHLISTAIECFGPAQLKSARVRSVRGGADDDALLVLAHENGVESILSASAVVGAPGPRMRVIGSEGAFVIEELDPQEGLLRSGVLPQDGKWQQPTASAAFIHRGEKIEKFEADNGNYCVFYSLVHEAITNKTPMPISTKEILEVARIIDQAREMSVRA</sequence>
<evidence type="ECO:0000313" key="5">
    <source>
        <dbReference type="EMBL" id="CAB4371335.1"/>
    </source>
</evidence>
<evidence type="ECO:0000256" key="1">
    <source>
        <dbReference type="ARBA" id="ARBA00010928"/>
    </source>
</evidence>
<proteinExistence type="inferred from homology"/>
<dbReference type="InterPro" id="IPR055170">
    <property type="entry name" value="GFO_IDH_MocA-like_dom"/>
</dbReference>
<gene>
    <name evidence="5" type="ORF">UFOPK4182_00473</name>
</gene>